<gene>
    <name evidence="1" type="ORF">N7539_002581</name>
</gene>
<keyword evidence="2" id="KW-1185">Reference proteome</keyword>
<sequence length="119" mass="13724">MMRWQRRGVQKFSAAPNQWDTRRNVEYVPSFPHDRSKTTYLFRDSSFQLGVAMVHCANVQHRTPLMKRCDTGFGRGNNTTLGEMPQLDRKIDPSDIAVPTLMQWATQSTIYMTTGLPDE</sequence>
<name>A0A9W9XF34_9EURO</name>
<reference evidence="1" key="2">
    <citation type="journal article" date="2023" name="IMA Fungus">
        <title>Comparative genomic study of the Penicillium genus elucidates a diverse pangenome and 15 lateral gene transfer events.</title>
        <authorList>
            <person name="Petersen C."/>
            <person name="Sorensen T."/>
            <person name="Nielsen M.R."/>
            <person name="Sondergaard T.E."/>
            <person name="Sorensen J.L."/>
            <person name="Fitzpatrick D.A."/>
            <person name="Frisvad J.C."/>
            <person name="Nielsen K.L."/>
        </authorList>
    </citation>
    <scope>NUCLEOTIDE SEQUENCE</scope>
    <source>
        <strain evidence="1">IBT 30728</strain>
    </source>
</reference>
<reference evidence="1" key="1">
    <citation type="submission" date="2022-12" db="EMBL/GenBank/DDBJ databases">
        <authorList>
            <person name="Petersen C."/>
        </authorList>
    </citation>
    <scope>NUCLEOTIDE SEQUENCE</scope>
    <source>
        <strain evidence="1">IBT 30728</strain>
    </source>
</reference>
<evidence type="ECO:0000313" key="2">
    <source>
        <dbReference type="Proteomes" id="UP001148312"/>
    </source>
</evidence>
<dbReference type="Proteomes" id="UP001148312">
    <property type="component" value="Unassembled WGS sequence"/>
</dbReference>
<evidence type="ECO:0000313" key="1">
    <source>
        <dbReference type="EMBL" id="KAJ5491014.1"/>
    </source>
</evidence>
<organism evidence="1 2">
    <name type="scientific">Penicillium diatomitis</name>
    <dbReference type="NCBI Taxonomy" id="2819901"/>
    <lineage>
        <taxon>Eukaryota</taxon>
        <taxon>Fungi</taxon>
        <taxon>Dikarya</taxon>
        <taxon>Ascomycota</taxon>
        <taxon>Pezizomycotina</taxon>
        <taxon>Eurotiomycetes</taxon>
        <taxon>Eurotiomycetidae</taxon>
        <taxon>Eurotiales</taxon>
        <taxon>Aspergillaceae</taxon>
        <taxon>Penicillium</taxon>
    </lineage>
</organism>
<comment type="caution">
    <text evidence="1">The sequence shown here is derived from an EMBL/GenBank/DDBJ whole genome shotgun (WGS) entry which is preliminary data.</text>
</comment>
<dbReference type="EMBL" id="JAPWDQ010000003">
    <property type="protein sequence ID" value="KAJ5491014.1"/>
    <property type="molecule type" value="Genomic_DNA"/>
</dbReference>
<dbReference type="AlphaFoldDB" id="A0A9W9XF34"/>
<proteinExistence type="predicted"/>
<protein>
    <submittedName>
        <fullName evidence="1">Uncharacterized protein</fullName>
    </submittedName>
</protein>
<accession>A0A9W9XF34</accession>
<dbReference type="RefSeq" id="XP_056792143.1">
    <property type="nucleotide sequence ID" value="XM_056932184.1"/>
</dbReference>
<dbReference type="GeneID" id="81622433"/>